<evidence type="ECO:0000256" key="5">
    <source>
        <dbReference type="ARBA" id="ARBA00022989"/>
    </source>
</evidence>
<dbReference type="HOGENOM" id="CLU_024920_0_0_9"/>
<feature type="transmembrane region" description="Helical" evidence="7">
    <location>
        <begin position="12"/>
        <end position="32"/>
    </location>
</feature>
<keyword evidence="4 7" id="KW-0812">Transmembrane</keyword>
<evidence type="ECO:0000256" key="6">
    <source>
        <dbReference type="ARBA" id="ARBA00023136"/>
    </source>
</evidence>
<protein>
    <submittedName>
        <fullName evidence="9">Exopolysaccharide biosynthesis polyprenyl glycosylphosphotransferase</fullName>
    </submittedName>
</protein>
<sequence>MKNVESAKRILVLFLGFVGLGMQTAVYAFFWFKTYYPIVAATRISQDGYVLGGGLKLYFRGHLLILGIYFILLLFFSNTYGGLKIGYLKPMDVFFSQIFALFMVNFISYFQISLLRNWLVTVTPMVMIFLIQLAISFLWAYATNGLYMKIFRPRRLLLVSGIYPVDDITHKFNMRKDKYDIVKSMNISEGIEKIYEECLGNYDGVIIWDVPSQYRNGLVKYCYGRNIRIYVMPKITDVLLKGSTQLHLFDTPVLLLREYAIKVEQRAIKRVIDIVLSLLLIILSSPVMLITAIAIKLYDGGPVLYKQVRCTQNRREFKIMKFRSMRVDAEKDGVARLASKNDSRITPIGKFIRKCRIDELPQLFNILVGDMAFIGPRPERPEIIAQYLEEMPEFAFRMKVKAGLAGYAQVYGKYNTTPYDKLKLDLTYIENYSVWLDIKLMLLTVKILFTPDSTEGVDDNQITAQKNT</sequence>
<feature type="transmembrane region" description="Helical" evidence="7">
    <location>
        <begin position="93"/>
        <end position="112"/>
    </location>
</feature>
<name>E0RX95_BUTPB</name>
<dbReference type="KEGG" id="bpb:bpr_I2573"/>
<dbReference type="InterPro" id="IPR003362">
    <property type="entry name" value="Bact_transf"/>
</dbReference>
<feature type="transmembrane region" description="Helical" evidence="7">
    <location>
        <begin position="118"/>
        <end position="142"/>
    </location>
</feature>
<evidence type="ECO:0000256" key="7">
    <source>
        <dbReference type="SAM" id="Phobius"/>
    </source>
</evidence>
<feature type="domain" description="Bacterial sugar transferase" evidence="8">
    <location>
        <begin position="269"/>
        <end position="449"/>
    </location>
</feature>
<gene>
    <name evidence="9" type="ordered locus">bpr_I2573</name>
</gene>
<evidence type="ECO:0000256" key="3">
    <source>
        <dbReference type="ARBA" id="ARBA00022679"/>
    </source>
</evidence>
<feature type="transmembrane region" description="Helical" evidence="7">
    <location>
        <begin position="271"/>
        <end position="295"/>
    </location>
</feature>
<dbReference type="GO" id="GO:0016020">
    <property type="term" value="C:membrane"/>
    <property type="evidence" value="ECO:0007669"/>
    <property type="project" value="UniProtKB-SubCell"/>
</dbReference>
<dbReference type="PANTHER" id="PTHR30576">
    <property type="entry name" value="COLANIC BIOSYNTHESIS UDP-GLUCOSE LIPID CARRIER TRANSFERASE"/>
    <property type="match status" value="1"/>
</dbReference>
<evidence type="ECO:0000313" key="9">
    <source>
        <dbReference type="EMBL" id="ADL35306.1"/>
    </source>
</evidence>
<dbReference type="EMBL" id="CP001810">
    <property type="protein sequence ID" value="ADL35306.1"/>
    <property type="molecule type" value="Genomic_DNA"/>
</dbReference>
<comment type="similarity">
    <text evidence="2">Belongs to the bacterial sugar transferase family.</text>
</comment>
<evidence type="ECO:0000256" key="1">
    <source>
        <dbReference type="ARBA" id="ARBA00004141"/>
    </source>
</evidence>
<keyword evidence="10" id="KW-1185">Reference proteome</keyword>
<dbReference type="PANTHER" id="PTHR30576:SF0">
    <property type="entry name" value="UNDECAPRENYL-PHOSPHATE N-ACETYLGALACTOSAMINYL 1-PHOSPHATE TRANSFERASE-RELATED"/>
    <property type="match status" value="1"/>
</dbReference>
<dbReference type="Pfam" id="PF02397">
    <property type="entry name" value="Bac_transf"/>
    <property type="match status" value="1"/>
</dbReference>
<dbReference type="GO" id="GO:0016780">
    <property type="term" value="F:phosphotransferase activity, for other substituted phosphate groups"/>
    <property type="evidence" value="ECO:0007669"/>
    <property type="project" value="TreeGrafter"/>
</dbReference>
<dbReference type="Proteomes" id="UP000001299">
    <property type="component" value="Chromosome 1"/>
</dbReference>
<reference evidence="9 10" key="1">
    <citation type="journal article" date="2010" name="PLoS ONE">
        <title>The glycobiome of the rumen bacterium Butyrivibrio proteoclasticus B316(T) highlights adaptation to a polysaccharide-rich environment.</title>
        <authorList>
            <person name="Kelly W.J."/>
            <person name="Leahy S.C."/>
            <person name="Altermann E."/>
            <person name="Yeoman C.J."/>
            <person name="Dunne J.C."/>
            <person name="Kong Z."/>
            <person name="Pacheco D.M."/>
            <person name="Li D."/>
            <person name="Noel S.J."/>
            <person name="Moon C.D."/>
            <person name="Cookson A.L."/>
            <person name="Attwood G.T."/>
        </authorList>
    </citation>
    <scope>NUCLEOTIDE SEQUENCE [LARGE SCALE GENOMIC DNA]</scope>
    <source>
        <strain evidence="10">ATCC 51982 / DSM 14932 / B316</strain>
    </source>
</reference>
<dbReference type="RefSeq" id="WP_013281959.1">
    <property type="nucleotide sequence ID" value="NC_014387.1"/>
</dbReference>
<dbReference type="AlphaFoldDB" id="E0RX95"/>
<proteinExistence type="inferred from homology"/>
<dbReference type="InterPro" id="IPR017475">
    <property type="entry name" value="EPS_sugar_tfrase"/>
</dbReference>
<evidence type="ECO:0000313" key="10">
    <source>
        <dbReference type="Proteomes" id="UP000001299"/>
    </source>
</evidence>
<dbReference type="eggNOG" id="COG2148">
    <property type="taxonomic scope" value="Bacteria"/>
</dbReference>
<keyword evidence="5 7" id="KW-1133">Transmembrane helix</keyword>
<accession>E0RX95</accession>
<dbReference type="NCBIfam" id="TIGR03025">
    <property type="entry name" value="EPS_sugtrans"/>
    <property type="match status" value="1"/>
</dbReference>
<dbReference type="STRING" id="515622.bpr_I2573"/>
<keyword evidence="3 9" id="KW-0808">Transferase</keyword>
<feature type="transmembrane region" description="Helical" evidence="7">
    <location>
        <begin position="57"/>
        <end position="81"/>
    </location>
</feature>
<evidence type="ECO:0000256" key="2">
    <source>
        <dbReference type="ARBA" id="ARBA00006464"/>
    </source>
</evidence>
<keyword evidence="6 7" id="KW-0472">Membrane</keyword>
<comment type="subcellular location">
    <subcellularLocation>
        <location evidence="1">Membrane</location>
        <topology evidence="1">Multi-pass membrane protein</topology>
    </subcellularLocation>
</comment>
<evidence type="ECO:0000256" key="4">
    <source>
        <dbReference type="ARBA" id="ARBA00022692"/>
    </source>
</evidence>
<evidence type="ECO:0000259" key="8">
    <source>
        <dbReference type="Pfam" id="PF02397"/>
    </source>
</evidence>
<organism evidence="9 10">
    <name type="scientific">Butyrivibrio proteoclasticus (strain ATCC 51982 / DSM 14932 / B316)</name>
    <name type="common">Clostridium proteoclasticum</name>
    <dbReference type="NCBI Taxonomy" id="515622"/>
    <lineage>
        <taxon>Bacteria</taxon>
        <taxon>Bacillati</taxon>
        <taxon>Bacillota</taxon>
        <taxon>Clostridia</taxon>
        <taxon>Lachnospirales</taxon>
        <taxon>Lachnospiraceae</taxon>
        <taxon>Butyrivibrio</taxon>
    </lineage>
</organism>